<feature type="binding site" evidence="9">
    <location>
        <position position="358"/>
    </location>
    <ligand>
        <name>Mn(2+)</name>
        <dbReference type="ChEBI" id="CHEBI:29035"/>
        <label>1</label>
    </ligand>
</feature>
<dbReference type="Gene3D" id="3.40.220.10">
    <property type="entry name" value="Leucine Aminopeptidase, subunit E, domain 1"/>
    <property type="match status" value="1"/>
</dbReference>
<feature type="active site" evidence="9">
    <location>
        <position position="360"/>
    </location>
</feature>
<dbReference type="RefSeq" id="WP_042625771.1">
    <property type="nucleotide sequence ID" value="NZ_CP002580.1"/>
</dbReference>
<dbReference type="NCBIfam" id="NF002074">
    <property type="entry name" value="PRK00913.1-4"/>
    <property type="match status" value="1"/>
</dbReference>
<feature type="binding site" evidence="9">
    <location>
        <position position="274"/>
    </location>
    <ligand>
        <name>Mn(2+)</name>
        <dbReference type="ChEBI" id="CHEBI:29035"/>
        <label>2</label>
    </ligand>
</feature>
<evidence type="ECO:0000256" key="8">
    <source>
        <dbReference type="ARBA" id="ARBA00023211"/>
    </source>
</evidence>
<dbReference type="FunFam" id="3.40.630.10:FF:000004">
    <property type="entry name" value="Probable cytosol aminopeptidase"/>
    <property type="match status" value="1"/>
</dbReference>
<reference evidence="12" key="1">
    <citation type="submission" date="2011-03" db="EMBL/GenBank/DDBJ databases">
        <authorList>
            <person name="Voget S."/>
            <person name="Streit W.R."/>
            <person name="Jaeger K.E."/>
            <person name="Daniel R."/>
        </authorList>
    </citation>
    <scope>NUCLEOTIDE SEQUENCE [LARGE SCALE GENOMIC DNA]</scope>
    <source>
        <strain evidence="12">PG1</strain>
    </source>
</reference>
<comment type="catalytic activity">
    <reaction evidence="2 9">
        <text>Release of an N-terminal amino acid, preferentially leucine, but not glutamic or aspartic acids.</text>
        <dbReference type="EC" id="3.4.11.10"/>
    </reaction>
</comment>
<organism evidence="11 12">
    <name type="scientific">Burkholderia plantarii</name>
    <dbReference type="NCBI Taxonomy" id="41899"/>
    <lineage>
        <taxon>Bacteria</taxon>
        <taxon>Pseudomonadati</taxon>
        <taxon>Pseudomonadota</taxon>
        <taxon>Betaproteobacteria</taxon>
        <taxon>Burkholderiales</taxon>
        <taxon>Burkholderiaceae</taxon>
        <taxon>Burkholderia</taxon>
    </lineage>
</organism>
<comment type="catalytic activity">
    <reaction evidence="1 9">
        <text>Release of an N-terminal amino acid, Xaa-|-Yaa-, in which Xaa is preferably Leu, but may be other amino acids including Pro although not Arg or Lys, and Yaa may be Pro. Amino acid amides and methyl esters are also readily hydrolyzed, but rates on arylamides are exceedingly low.</text>
        <dbReference type="EC" id="3.4.11.1"/>
    </reaction>
</comment>
<dbReference type="EC" id="3.4.11.10" evidence="9"/>
<comment type="cofactor">
    <cofactor evidence="9">
        <name>Mn(2+)</name>
        <dbReference type="ChEBI" id="CHEBI:29035"/>
    </cofactor>
    <text evidence="9">Binds 2 manganese ions per subunit.</text>
</comment>
<dbReference type="NCBIfam" id="NF002083">
    <property type="entry name" value="PRK00913.3-5"/>
    <property type="match status" value="1"/>
</dbReference>
<accession>A0A0B6S5D8</accession>
<dbReference type="InterPro" id="IPR011356">
    <property type="entry name" value="Leucine_aapep/pepB"/>
</dbReference>
<keyword evidence="8 9" id="KW-0464">Manganese</keyword>
<comment type="similarity">
    <text evidence="3 9">Belongs to the peptidase M17 family.</text>
</comment>
<feature type="binding site" evidence="9">
    <location>
        <position position="356"/>
    </location>
    <ligand>
        <name>Mn(2+)</name>
        <dbReference type="ChEBI" id="CHEBI:29035"/>
        <label>1</label>
    </ligand>
</feature>
<feature type="binding site" evidence="9">
    <location>
        <position position="279"/>
    </location>
    <ligand>
        <name>Mn(2+)</name>
        <dbReference type="ChEBI" id="CHEBI:29035"/>
        <label>1</label>
    </ligand>
</feature>
<evidence type="ECO:0000256" key="9">
    <source>
        <dbReference type="HAMAP-Rule" id="MF_00181"/>
    </source>
</evidence>
<proteinExistence type="inferred from homology"/>
<dbReference type="AlphaFoldDB" id="A0A0B6S5D8"/>
<dbReference type="KEGG" id="bgp:BGL_1c29840"/>
<dbReference type="InterPro" id="IPR043472">
    <property type="entry name" value="Macro_dom-like"/>
</dbReference>
<evidence type="ECO:0000256" key="5">
    <source>
        <dbReference type="ARBA" id="ARBA00022670"/>
    </source>
</evidence>
<dbReference type="NCBIfam" id="NF002073">
    <property type="entry name" value="PRK00913.1-2"/>
    <property type="match status" value="1"/>
</dbReference>
<evidence type="ECO:0000256" key="6">
    <source>
        <dbReference type="ARBA" id="ARBA00022723"/>
    </source>
</evidence>
<keyword evidence="7 9" id="KW-0378">Hydrolase</keyword>
<dbReference type="CDD" id="cd00433">
    <property type="entry name" value="Peptidase_M17"/>
    <property type="match status" value="1"/>
</dbReference>
<dbReference type="GO" id="GO:0030145">
    <property type="term" value="F:manganese ion binding"/>
    <property type="evidence" value="ECO:0007669"/>
    <property type="project" value="UniProtKB-UniRule"/>
</dbReference>
<comment type="subcellular location">
    <subcellularLocation>
        <location evidence="9">Cytoplasm</location>
    </subcellularLocation>
</comment>
<comment type="function">
    <text evidence="9">Presumably involved in the processing and regular turnover of intracellular proteins. Catalyzes the removal of unsubstituted N-terminal amino acids from various peptides.</text>
</comment>
<sequence length="503" mass="52918">MDFSIKGFDWSKGASKGFLTGKSDCIVIGVFESQTLSGAALDTDEATKGLLSRIIKAGDMDGKAGKTLVLHEVSGIGASRVLLVGLGKQDGFGQKAYQEAARAAWRALLGTKVGQVAFTLTQLPVAERASDWCVRAAIVALRNETYRFTQMKSKAEPAPAALKRVVFSVDPADEKAAKLAAKQAVAIANGTDFARDLGNLPANVCTPTYLANAARQMAKDWNLKSEVLGLKQIQALKMDSFLAVARGSVEPPQFIVLHYQGGPAKAAPIVLVGKGITFDTGGISLKPGEGMDEMKYDMCGAGSVLGAMRAVAEMGLKLNVVAIVPTCENMPAGNALKPGDIVTTMKGLTVEVLNTDAEGRLILCDALTYAERFKPAAVIDVATLTGACIIALGHHNSGLFSKDDALAGELLDASREAGDAAWRLPLDDEYQDQLKSNFADLTNLGGRPAGSVTAACFLSRFAEAYPWAHLDIAGTAWKSGAAKGATGRPVPLLTQFLIDRADA</sequence>
<keyword evidence="6 9" id="KW-0479">Metal-binding</keyword>
<dbReference type="MEROPS" id="M17.003"/>
<keyword evidence="9" id="KW-0963">Cytoplasm</keyword>
<dbReference type="SUPFAM" id="SSF53187">
    <property type="entry name" value="Zn-dependent exopeptidases"/>
    <property type="match status" value="1"/>
</dbReference>
<dbReference type="GO" id="GO:0006508">
    <property type="term" value="P:proteolysis"/>
    <property type="evidence" value="ECO:0007669"/>
    <property type="project" value="UniProtKB-KW"/>
</dbReference>
<dbReference type="GO" id="GO:0070006">
    <property type="term" value="F:metalloaminopeptidase activity"/>
    <property type="evidence" value="ECO:0007669"/>
    <property type="project" value="InterPro"/>
</dbReference>
<dbReference type="PRINTS" id="PR00481">
    <property type="entry name" value="LAMNOPPTDASE"/>
</dbReference>
<evidence type="ECO:0000256" key="2">
    <source>
        <dbReference type="ARBA" id="ARBA00000967"/>
    </source>
</evidence>
<evidence type="ECO:0000256" key="4">
    <source>
        <dbReference type="ARBA" id="ARBA00022438"/>
    </source>
</evidence>
<dbReference type="SUPFAM" id="SSF52949">
    <property type="entry name" value="Macro domain-like"/>
    <property type="match status" value="1"/>
</dbReference>
<feature type="binding site" evidence="9">
    <location>
        <position position="279"/>
    </location>
    <ligand>
        <name>Mn(2+)</name>
        <dbReference type="ChEBI" id="CHEBI:29035"/>
        <label>2</label>
    </ligand>
</feature>
<dbReference type="Gene3D" id="3.40.630.10">
    <property type="entry name" value="Zn peptidases"/>
    <property type="match status" value="1"/>
</dbReference>
<keyword evidence="4 9" id="KW-0031">Aminopeptidase</keyword>
<dbReference type="Pfam" id="PF00883">
    <property type="entry name" value="Peptidase_M17"/>
    <property type="match status" value="1"/>
</dbReference>
<keyword evidence="5 9" id="KW-0645">Protease</keyword>
<dbReference type="HOGENOM" id="CLU_013734_2_2_4"/>
<dbReference type="Proteomes" id="UP000031838">
    <property type="component" value="Chromosome 1"/>
</dbReference>
<feature type="binding site" evidence="9">
    <location>
        <position position="297"/>
    </location>
    <ligand>
        <name>Mn(2+)</name>
        <dbReference type="ChEBI" id="CHEBI:29035"/>
        <label>2</label>
    </ligand>
</feature>
<dbReference type="InterPro" id="IPR008283">
    <property type="entry name" value="Peptidase_M17_N"/>
</dbReference>
<evidence type="ECO:0000256" key="3">
    <source>
        <dbReference type="ARBA" id="ARBA00009528"/>
    </source>
</evidence>
<dbReference type="InterPro" id="IPR000819">
    <property type="entry name" value="Peptidase_M17_C"/>
</dbReference>
<name>A0A0B6S5D8_BURPL</name>
<dbReference type="InterPro" id="IPR023042">
    <property type="entry name" value="Peptidase_M17_leu_NH2_pept"/>
</dbReference>
<gene>
    <name evidence="9" type="primary">pepA</name>
    <name evidence="11" type="ORF">BGL_1c29840</name>
</gene>
<dbReference type="PANTHER" id="PTHR11963:SF23">
    <property type="entry name" value="CYTOSOL AMINOPEPTIDASE"/>
    <property type="match status" value="1"/>
</dbReference>
<evidence type="ECO:0000313" key="12">
    <source>
        <dbReference type="Proteomes" id="UP000031838"/>
    </source>
</evidence>
<dbReference type="EMBL" id="CP002580">
    <property type="protein sequence ID" value="AJK47461.1"/>
    <property type="molecule type" value="Genomic_DNA"/>
</dbReference>
<feature type="binding site" evidence="9">
    <location>
        <position position="358"/>
    </location>
    <ligand>
        <name>Mn(2+)</name>
        <dbReference type="ChEBI" id="CHEBI:29035"/>
        <label>2</label>
    </ligand>
</feature>
<dbReference type="PROSITE" id="PS00631">
    <property type="entry name" value="CYTOSOL_AP"/>
    <property type="match status" value="1"/>
</dbReference>
<feature type="domain" description="Cytosol aminopeptidase" evidence="10">
    <location>
        <begin position="354"/>
        <end position="361"/>
    </location>
</feature>
<keyword evidence="12" id="KW-1185">Reference proteome</keyword>
<dbReference type="PANTHER" id="PTHR11963">
    <property type="entry name" value="LEUCINE AMINOPEPTIDASE-RELATED"/>
    <property type="match status" value="1"/>
</dbReference>
<dbReference type="OrthoDB" id="9809354at2"/>
<evidence type="ECO:0000256" key="1">
    <source>
        <dbReference type="ARBA" id="ARBA00000135"/>
    </source>
</evidence>
<evidence type="ECO:0000259" key="10">
    <source>
        <dbReference type="PROSITE" id="PS00631"/>
    </source>
</evidence>
<protein>
    <recommendedName>
        <fullName evidence="9">Probable cytosol aminopeptidase</fullName>
        <ecNumber evidence="9">3.4.11.1</ecNumber>
    </recommendedName>
    <alternativeName>
        <fullName evidence="9">Leucine aminopeptidase</fullName>
        <shortName evidence="9">LAP</shortName>
        <ecNumber evidence="9">3.4.11.10</ecNumber>
    </alternativeName>
    <alternativeName>
        <fullName evidence="9">Leucyl aminopeptidase</fullName>
    </alternativeName>
</protein>
<evidence type="ECO:0000313" key="11">
    <source>
        <dbReference type="EMBL" id="AJK47461.1"/>
    </source>
</evidence>
<evidence type="ECO:0000256" key="7">
    <source>
        <dbReference type="ARBA" id="ARBA00022801"/>
    </source>
</evidence>
<dbReference type="NCBIfam" id="NF002077">
    <property type="entry name" value="PRK00913.2-4"/>
    <property type="match status" value="1"/>
</dbReference>
<dbReference type="GO" id="GO:0005737">
    <property type="term" value="C:cytoplasm"/>
    <property type="evidence" value="ECO:0007669"/>
    <property type="project" value="UniProtKB-SubCell"/>
</dbReference>
<dbReference type="EC" id="3.4.11.1" evidence="9"/>
<dbReference type="HAMAP" id="MF_00181">
    <property type="entry name" value="Cytosol_peptidase_M17"/>
    <property type="match status" value="1"/>
</dbReference>
<feature type="active site" evidence="9">
    <location>
        <position position="286"/>
    </location>
</feature>
<dbReference type="Pfam" id="PF02789">
    <property type="entry name" value="Peptidase_M17_N"/>
    <property type="match status" value="1"/>
</dbReference>
<reference evidence="11 12" key="2">
    <citation type="journal article" date="2016" name="Appl. Microbiol. Biotechnol.">
        <title>Mutations improving production and secretion of extracellular lipase by Burkholderia glumae PG1.</title>
        <authorList>
            <person name="Knapp A."/>
            <person name="Voget S."/>
            <person name="Gao R."/>
            <person name="Zaburannyi N."/>
            <person name="Krysciak D."/>
            <person name="Breuer M."/>
            <person name="Hauer B."/>
            <person name="Streit W.R."/>
            <person name="Muller R."/>
            <person name="Daniel R."/>
            <person name="Jaeger K.E."/>
        </authorList>
    </citation>
    <scope>NUCLEOTIDE SEQUENCE [LARGE SCALE GENOMIC DNA]</scope>
    <source>
        <strain evidence="11 12">PG1</strain>
    </source>
</reference>